<dbReference type="GeneID" id="26842059"/>
<evidence type="ECO:0000256" key="7">
    <source>
        <dbReference type="ARBA" id="ARBA00047658"/>
    </source>
</evidence>
<comment type="similarity">
    <text evidence="1 8">Belongs to the protein prenyltransferase subunit beta family.</text>
</comment>
<proteinExistence type="inferred from homology"/>
<keyword evidence="6 8" id="KW-0862">Zinc</keyword>
<keyword evidence="4 8" id="KW-0479">Metal-binding</keyword>
<dbReference type="GO" id="GO:0046872">
    <property type="term" value="F:metal ion binding"/>
    <property type="evidence" value="ECO:0007669"/>
    <property type="project" value="UniProtKB-KW"/>
</dbReference>
<gene>
    <name evidence="10" type="ORF">AC631_05050</name>
</gene>
<dbReference type="FunFam" id="1.50.10.20:FF:000028">
    <property type="entry name" value="Geranylgeranyl transferase type-2 subunit beta"/>
    <property type="match status" value="1"/>
</dbReference>
<evidence type="ECO:0000259" key="9">
    <source>
        <dbReference type="Pfam" id="PF00432"/>
    </source>
</evidence>
<evidence type="ECO:0000313" key="11">
    <source>
        <dbReference type="Proteomes" id="UP000054251"/>
    </source>
</evidence>
<keyword evidence="11" id="KW-1185">Reference proteome</keyword>
<dbReference type="GO" id="GO:0004663">
    <property type="term" value="F:Rab geranylgeranyltransferase activity"/>
    <property type="evidence" value="ECO:0007669"/>
    <property type="project" value="UniProtKB-UniRule"/>
</dbReference>
<evidence type="ECO:0000256" key="3">
    <source>
        <dbReference type="ARBA" id="ARBA00022679"/>
    </source>
</evidence>
<dbReference type="RefSeq" id="XP_015465296.1">
    <property type="nucleotide sequence ID" value="XM_015613879.1"/>
</dbReference>
<evidence type="ECO:0000313" key="10">
    <source>
        <dbReference type="EMBL" id="KRZ99193.1"/>
    </source>
</evidence>
<dbReference type="InterPro" id="IPR026873">
    <property type="entry name" value="Ptb1"/>
</dbReference>
<evidence type="ECO:0000256" key="6">
    <source>
        <dbReference type="ARBA" id="ARBA00022833"/>
    </source>
</evidence>
<comment type="function">
    <text evidence="8">Catalyzes the transfer of a geranylgeranyl moiety from geranylgeranyl diphosphate to both cysteines of proteins with the C-terminal sequence -XXCC, -XCXC and -CCXX.</text>
</comment>
<keyword evidence="3 8" id="KW-0808">Transferase</keyword>
<comment type="catalytic activity">
    <reaction evidence="7 8">
        <text>geranylgeranyl diphosphate + L-cysteinyl-[protein] = S-geranylgeranyl-L-cysteinyl-[protein] + diphosphate</text>
        <dbReference type="Rhea" id="RHEA:21240"/>
        <dbReference type="Rhea" id="RHEA-COMP:10131"/>
        <dbReference type="Rhea" id="RHEA-COMP:11537"/>
        <dbReference type="ChEBI" id="CHEBI:29950"/>
        <dbReference type="ChEBI" id="CHEBI:33019"/>
        <dbReference type="ChEBI" id="CHEBI:57533"/>
        <dbReference type="ChEBI" id="CHEBI:86021"/>
        <dbReference type="EC" id="2.5.1.60"/>
    </reaction>
</comment>
<evidence type="ECO:0000256" key="2">
    <source>
        <dbReference type="ARBA" id="ARBA00022602"/>
    </source>
</evidence>
<feature type="domain" description="Prenyltransferase alpha-alpha toroid" evidence="9">
    <location>
        <begin position="12"/>
        <end position="317"/>
    </location>
</feature>
<name>A0A0V1PST3_9ASCO</name>
<accession>A0A0V1PST3</accession>
<sequence length="334" mass="37449">MSSVETKELEFVQEKHVKYIQDLDSESTKQTFEYWLLEHLRMNGLYWGVTALGIMNLLDALPKDGVIQFVLSCWDAKVGGFGAYPKHDAHILSTLSAIQILAIYDSLDVLDTHQRGQLVKFIRGLQLPDGCFQGDLFGETDTRFVYTAIQALAILGELSQEVIDPAVEFIMKCENFDGAFGMLPGAESHAAQVFTCLGTLAITNSLHLVNEVKLGNWLSERQVLPSGGFNGRPEKLPDVCYSWWVLSSLSILGKKHWIDAGKLEHYILTCQDLDKGGISDREDNQTDVFHTCFGITGLSLIESKKFPFCKIDPIYCLPTTVSEKLKKWPVDYQT</sequence>
<comment type="caution">
    <text evidence="10">The sequence shown here is derived from an EMBL/GenBank/DDBJ whole genome shotgun (WGS) entry which is preliminary data.</text>
</comment>
<dbReference type="SUPFAM" id="SSF48239">
    <property type="entry name" value="Terpenoid cyclases/Protein prenyltransferases"/>
    <property type="match status" value="1"/>
</dbReference>
<dbReference type="Pfam" id="PF00432">
    <property type="entry name" value="Prenyltrans"/>
    <property type="match status" value="1"/>
</dbReference>
<organism evidence="10 11">
    <name type="scientific">Debaryomyces fabryi</name>
    <dbReference type="NCBI Taxonomy" id="58627"/>
    <lineage>
        <taxon>Eukaryota</taxon>
        <taxon>Fungi</taxon>
        <taxon>Dikarya</taxon>
        <taxon>Ascomycota</taxon>
        <taxon>Saccharomycotina</taxon>
        <taxon>Pichiomycetes</taxon>
        <taxon>Debaryomycetaceae</taxon>
        <taxon>Debaryomyces</taxon>
    </lineage>
</organism>
<evidence type="ECO:0000256" key="4">
    <source>
        <dbReference type="ARBA" id="ARBA00022723"/>
    </source>
</evidence>
<keyword evidence="5" id="KW-0677">Repeat</keyword>
<keyword evidence="2 8" id="KW-0637">Prenyltransferase</keyword>
<evidence type="ECO:0000256" key="1">
    <source>
        <dbReference type="ARBA" id="ARBA00010497"/>
    </source>
</evidence>
<dbReference type="AlphaFoldDB" id="A0A0V1PST3"/>
<protein>
    <recommendedName>
        <fullName evidence="8">Geranylgeranyl transferase type-2 subunit beta</fullName>
        <ecNumber evidence="8">2.5.1.60</ecNumber>
    </recommendedName>
</protein>
<evidence type="ECO:0000256" key="8">
    <source>
        <dbReference type="RuleBase" id="RU365076"/>
    </source>
</evidence>
<dbReference type="PANTHER" id="PTHR11774:SF11">
    <property type="entry name" value="GERANYLGERANYL TRANSFERASE TYPE-2 SUBUNIT BETA"/>
    <property type="match status" value="1"/>
</dbReference>
<dbReference type="InterPro" id="IPR008930">
    <property type="entry name" value="Terpenoid_cyclase/PrenylTrfase"/>
</dbReference>
<dbReference type="Gene3D" id="1.50.10.20">
    <property type="match status" value="1"/>
</dbReference>
<dbReference type="CDD" id="cd02894">
    <property type="entry name" value="GGTase-II"/>
    <property type="match status" value="1"/>
</dbReference>
<dbReference type="InterPro" id="IPR001330">
    <property type="entry name" value="Prenyltrans"/>
</dbReference>
<evidence type="ECO:0000256" key="5">
    <source>
        <dbReference type="ARBA" id="ARBA00022737"/>
    </source>
</evidence>
<comment type="cofactor">
    <cofactor evidence="8">
        <name>Zn(2+)</name>
        <dbReference type="ChEBI" id="CHEBI:29105"/>
    </cofactor>
    <text evidence="8">Binds 1 zinc ion per subunit.</text>
</comment>
<dbReference type="GO" id="GO:0005968">
    <property type="term" value="C:Rab-protein geranylgeranyltransferase complex"/>
    <property type="evidence" value="ECO:0007669"/>
    <property type="project" value="UniProtKB-UniRule"/>
</dbReference>
<dbReference type="EC" id="2.5.1.60" evidence="8"/>
<dbReference type="OrthoDB" id="5428259at2759"/>
<dbReference type="InterPro" id="IPR045089">
    <property type="entry name" value="PGGT1B-like"/>
</dbReference>
<dbReference type="EMBL" id="LMYN01000165">
    <property type="protein sequence ID" value="KRZ99193.1"/>
    <property type="molecule type" value="Genomic_DNA"/>
</dbReference>
<dbReference type="PANTHER" id="PTHR11774">
    <property type="entry name" value="GERANYLGERANYL TRANSFERASE TYPE BETA SUBUNIT"/>
    <property type="match status" value="1"/>
</dbReference>
<reference evidence="10 11" key="1">
    <citation type="submission" date="2015-11" db="EMBL/GenBank/DDBJ databases">
        <title>The genome of Debaryomyces fabryi.</title>
        <authorList>
            <person name="Tafer H."/>
            <person name="Lopandic K."/>
        </authorList>
    </citation>
    <scope>NUCLEOTIDE SEQUENCE [LARGE SCALE GENOMIC DNA]</scope>
    <source>
        <strain evidence="10 11">CBS 789</strain>
    </source>
</reference>
<dbReference type="Proteomes" id="UP000054251">
    <property type="component" value="Unassembled WGS sequence"/>
</dbReference>